<dbReference type="HAMAP" id="MF_02036">
    <property type="entry name" value="EgtC"/>
    <property type="match status" value="1"/>
</dbReference>
<dbReference type="InterPro" id="IPR017932">
    <property type="entry name" value="GATase_2_dom"/>
</dbReference>
<dbReference type="Proteomes" id="UP000602198">
    <property type="component" value="Unassembled WGS sequence"/>
</dbReference>
<comment type="function">
    <text evidence="2">Catalyzes the hydrolysis of the gamma-glutamyl amide bond of hercynyl-gamma-L-glutamyl-L-cysteine sulfoxide to produce hercynylcysteine sulfoxide, a step in the biosynthesis pathway of ergothioneine.</text>
</comment>
<dbReference type="InterPro" id="IPR032889">
    <property type="entry name" value="EgtC_Actinobacteria"/>
</dbReference>
<name>A0ABS1MFW9_9NOCA</name>
<feature type="domain" description="Glutamine amidotransferase type-2" evidence="3">
    <location>
        <begin position="2"/>
        <end position="300"/>
    </location>
</feature>
<dbReference type="PROSITE" id="PS51278">
    <property type="entry name" value="GATASE_TYPE_2"/>
    <property type="match status" value="1"/>
</dbReference>
<protein>
    <recommendedName>
        <fullName evidence="2">Gamma-glutamyl-hercynylcysteine sulfoxide hydrolase</fullName>
        <ecNumber evidence="2">3.5.1.118</ecNumber>
    </recommendedName>
    <alternativeName>
        <fullName evidence="2">Gamma-glutamyl hercynylcysteine S-oxide hydrolase</fullName>
    </alternativeName>
</protein>
<dbReference type="InterPro" id="IPR026869">
    <property type="entry name" value="EgtC-like"/>
</dbReference>
<comment type="catalytic activity">
    <reaction evidence="2">
        <text>gamma-L-glutamyl-hercynylcysteine S-oxide + H2O = S-(hercyn-2-yl)-L-cysteine S-oxide + L-glutamate</text>
        <dbReference type="Rhea" id="RHEA:42684"/>
        <dbReference type="ChEBI" id="CHEBI:15377"/>
        <dbReference type="ChEBI" id="CHEBI:29985"/>
        <dbReference type="ChEBI" id="CHEBI:82703"/>
        <dbReference type="ChEBI" id="CHEBI:82706"/>
        <dbReference type="EC" id="3.5.1.118"/>
    </reaction>
</comment>
<dbReference type="EMBL" id="JAERRJ010000017">
    <property type="protein sequence ID" value="MBL1079557.1"/>
    <property type="molecule type" value="Genomic_DNA"/>
</dbReference>
<reference evidence="4 5" key="1">
    <citation type="submission" date="2021-01" db="EMBL/GenBank/DDBJ databases">
        <title>WGS of actinomycetes isolated from Thailand.</title>
        <authorList>
            <person name="Thawai C."/>
        </authorList>
    </citation>
    <scope>NUCLEOTIDE SEQUENCE [LARGE SCALE GENOMIC DNA]</scope>
    <source>
        <strain evidence="4 5">LPG 2</strain>
    </source>
</reference>
<accession>A0ABS1MFW9</accession>
<evidence type="ECO:0000256" key="1">
    <source>
        <dbReference type="ARBA" id="ARBA00022962"/>
    </source>
</evidence>
<evidence type="ECO:0000259" key="3">
    <source>
        <dbReference type="PROSITE" id="PS51278"/>
    </source>
</evidence>
<dbReference type="Pfam" id="PF13230">
    <property type="entry name" value="GATase_4"/>
    <property type="match status" value="1"/>
</dbReference>
<dbReference type="InterPro" id="IPR052373">
    <property type="entry name" value="Gamma-glu_amide_hydrolase"/>
</dbReference>
<evidence type="ECO:0000313" key="4">
    <source>
        <dbReference type="EMBL" id="MBL1079557.1"/>
    </source>
</evidence>
<dbReference type="InterPro" id="IPR029055">
    <property type="entry name" value="Ntn_hydrolases_N"/>
</dbReference>
<dbReference type="SUPFAM" id="SSF56235">
    <property type="entry name" value="N-terminal nucleophile aminohydrolases (Ntn hydrolases)"/>
    <property type="match status" value="1"/>
</dbReference>
<gene>
    <name evidence="2" type="primary">egtC</name>
    <name evidence="4" type="ORF">JK358_34645</name>
</gene>
<sequence length="300" mass="32355">MCRHLAYLGPPTPVGELLTRGPHSLRTQSWAPREMRGGGTINADGFGVAWWLPAEAAPEDHGAGVTWHGGARPDPVDEARAAAAAAQEHPAGAPTVSRYRNAAPIWTDPAVEEVLPQLRSRAVLAAIRSATVGMPVERAACAPFTYGRWAFSHNGAIPDWRRALSTVAAQFDSPSLLEAEALTDSAALWVILRRLLERGASHPGAAAAPDDVLRRVTAAVLAESPRARLNLLLGDGETIWATTWHHSLSVRVTDEYAVVASEPYDDDPRWEAIGDRMLVRVRPGWKSVDSLENELGRATS</sequence>
<keyword evidence="5" id="KW-1185">Reference proteome</keyword>
<comment type="pathway">
    <text evidence="2">Amino-acid biosynthesis; ergothioneine biosynthesis.</text>
</comment>
<keyword evidence="2" id="KW-0378">Hydrolase</keyword>
<proteinExistence type="inferred from homology"/>
<dbReference type="PANTHER" id="PTHR43187:SF2">
    <property type="entry name" value="GAMMA-GLUTAMYL-HERCYNYLCYSTEINE SULFOXIDE HYDROLASE"/>
    <property type="match status" value="1"/>
</dbReference>
<dbReference type="RefSeq" id="WP_201956320.1">
    <property type="nucleotide sequence ID" value="NZ_JAERRJ010000017.1"/>
</dbReference>
<dbReference type="PANTHER" id="PTHR43187">
    <property type="entry name" value="GLUTAMINE AMIDOTRANSFERASE DUG3-RELATED"/>
    <property type="match status" value="1"/>
</dbReference>
<dbReference type="CDD" id="cd01908">
    <property type="entry name" value="YafJ"/>
    <property type="match status" value="1"/>
</dbReference>
<evidence type="ECO:0000256" key="2">
    <source>
        <dbReference type="HAMAP-Rule" id="MF_02036"/>
    </source>
</evidence>
<evidence type="ECO:0000313" key="5">
    <source>
        <dbReference type="Proteomes" id="UP000602198"/>
    </source>
</evidence>
<dbReference type="EC" id="3.5.1.118" evidence="2"/>
<organism evidence="4 5">
    <name type="scientific">Nocardia acididurans</name>
    <dbReference type="NCBI Taxonomy" id="2802282"/>
    <lineage>
        <taxon>Bacteria</taxon>
        <taxon>Bacillati</taxon>
        <taxon>Actinomycetota</taxon>
        <taxon>Actinomycetes</taxon>
        <taxon>Mycobacteriales</taxon>
        <taxon>Nocardiaceae</taxon>
        <taxon>Nocardia</taxon>
    </lineage>
</organism>
<comment type="caution">
    <text evidence="4">The sequence shown here is derived from an EMBL/GenBank/DDBJ whole genome shotgun (WGS) entry which is preliminary data.</text>
</comment>
<dbReference type="Gene3D" id="3.60.20.10">
    <property type="entry name" value="Glutamine Phosphoribosylpyrophosphate, subunit 1, domain 1"/>
    <property type="match status" value="1"/>
</dbReference>
<keyword evidence="1 2" id="KW-0315">Glutamine amidotransferase</keyword>